<sequence>MQLPALFFSSLFMSIAVSAVVRPSRTLRVLAGAYGLANLAAAFAVAVLLPAHFALAPLVVATLACAGVFLLATGIVQTKTRRIDISGVGTLRLTVQQDIRTNDAAGLADGTAATLLPGSTVWPQLMLLHLRLEHGGRILLPVLRDSVAPGVFRALGVAVTAIGGRNKPLQGQYKTL</sequence>
<dbReference type="AlphaFoldDB" id="A0A4Y9T1E8"/>
<keyword evidence="2" id="KW-0969">Cilium</keyword>
<proteinExistence type="predicted"/>
<feature type="transmembrane region" description="Helical" evidence="1">
    <location>
        <begin position="6"/>
        <end position="22"/>
    </location>
</feature>
<evidence type="ECO:0000313" key="2">
    <source>
        <dbReference type="EMBL" id="TFW33316.1"/>
    </source>
</evidence>
<comment type="caution">
    <text evidence="2">The sequence shown here is derived from an EMBL/GenBank/DDBJ whole genome shotgun (WGS) entry which is preliminary data.</text>
</comment>
<keyword evidence="3" id="KW-1185">Reference proteome</keyword>
<keyword evidence="1" id="KW-0812">Transmembrane</keyword>
<name>A0A4Y9T1E8_9BURK</name>
<organism evidence="2 3">
    <name type="scientific">Massilia horti</name>
    <dbReference type="NCBI Taxonomy" id="2562153"/>
    <lineage>
        <taxon>Bacteria</taxon>
        <taxon>Pseudomonadati</taxon>
        <taxon>Pseudomonadota</taxon>
        <taxon>Betaproteobacteria</taxon>
        <taxon>Burkholderiales</taxon>
        <taxon>Oxalobacteraceae</taxon>
        <taxon>Telluria group</taxon>
        <taxon>Massilia</taxon>
    </lineage>
</organism>
<dbReference type="Proteomes" id="UP000297258">
    <property type="component" value="Unassembled WGS sequence"/>
</dbReference>
<keyword evidence="2" id="KW-0966">Cell projection</keyword>
<feature type="transmembrane region" description="Helical" evidence="1">
    <location>
        <begin position="55"/>
        <end position="76"/>
    </location>
</feature>
<feature type="transmembrane region" description="Helical" evidence="1">
    <location>
        <begin position="29"/>
        <end position="49"/>
    </location>
</feature>
<keyword evidence="1" id="KW-0472">Membrane</keyword>
<reference evidence="2 3" key="1">
    <citation type="submission" date="2019-03" db="EMBL/GenBank/DDBJ databases">
        <title>Draft genome of Massilia hortus sp. nov., a novel bacterial species of the Oxalobacteraceae family.</title>
        <authorList>
            <person name="Peta V."/>
            <person name="Raths R."/>
            <person name="Bucking H."/>
        </authorList>
    </citation>
    <scope>NUCLEOTIDE SEQUENCE [LARGE SCALE GENOMIC DNA]</scope>
    <source>
        <strain evidence="2 3">ONC3</strain>
    </source>
</reference>
<evidence type="ECO:0000256" key="1">
    <source>
        <dbReference type="SAM" id="Phobius"/>
    </source>
</evidence>
<accession>A0A4Y9T1E8</accession>
<protein>
    <submittedName>
        <fullName evidence="2">Flagellar hook-length control protein</fullName>
    </submittedName>
</protein>
<evidence type="ECO:0000313" key="3">
    <source>
        <dbReference type="Proteomes" id="UP000297258"/>
    </source>
</evidence>
<gene>
    <name evidence="2" type="ORF">E4O92_07065</name>
</gene>
<keyword evidence="2" id="KW-0282">Flagellum</keyword>
<dbReference type="OrthoDB" id="8757224at2"/>
<keyword evidence="1" id="KW-1133">Transmembrane helix</keyword>
<dbReference type="RefSeq" id="WP_135189058.1">
    <property type="nucleotide sequence ID" value="NZ_SPUM01000042.1"/>
</dbReference>
<dbReference type="EMBL" id="SPUM01000042">
    <property type="protein sequence ID" value="TFW33316.1"/>
    <property type="molecule type" value="Genomic_DNA"/>
</dbReference>